<evidence type="ECO:0000313" key="1">
    <source>
        <dbReference type="EMBL" id="GGA80455.1"/>
    </source>
</evidence>
<dbReference type="AlphaFoldDB" id="A0A916S263"/>
<keyword evidence="2" id="KW-1185">Reference proteome</keyword>
<proteinExistence type="predicted"/>
<organism evidence="1 2">
    <name type="scientific">Edaphobacter acidisoli</name>
    <dbReference type="NCBI Taxonomy" id="2040573"/>
    <lineage>
        <taxon>Bacteria</taxon>
        <taxon>Pseudomonadati</taxon>
        <taxon>Acidobacteriota</taxon>
        <taxon>Terriglobia</taxon>
        <taxon>Terriglobales</taxon>
        <taxon>Acidobacteriaceae</taxon>
        <taxon>Edaphobacter</taxon>
    </lineage>
</organism>
<dbReference type="EMBL" id="BMJB01000005">
    <property type="protein sequence ID" value="GGA80455.1"/>
    <property type="molecule type" value="Genomic_DNA"/>
</dbReference>
<comment type="caution">
    <text evidence="1">The sequence shown here is derived from an EMBL/GenBank/DDBJ whole genome shotgun (WGS) entry which is preliminary data.</text>
</comment>
<accession>A0A916S263</accession>
<dbReference type="RefSeq" id="WP_229669099.1">
    <property type="nucleotide sequence ID" value="NZ_BMJB01000005.1"/>
</dbReference>
<evidence type="ECO:0000313" key="2">
    <source>
        <dbReference type="Proteomes" id="UP000648801"/>
    </source>
</evidence>
<name>A0A916S263_9BACT</name>
<reference evidence="1" key="2">
    <citation type="submission" date="2020-09" db="EMBL/GenBank/DDBJ databases">
        <authorList>
            <person name="Sun Q."/>
            <person name="Zhou Y."/>
        </authorList>
    </citation>
    <scope>NUCLEOTIDE SEQUENCE</scope>
    <source>
        <strain evidence="1">CGMCC 1.15447</strain>
    </source>
</reference>
<protein>
    <submittedName>
        <fullName evidence="1">Uncharacterized protein</fullName>
    </submittedName>
</protein>
<gene>
    <name evidence="1" type="ORF">GCM10011507_34610</name>
</gene>
<sequence length="65" mass="7399">MLITYARLSAGWLVNIFKSELYCLDVVSLGVVFDLGAYNDDLREVQIVIERLIDLKGNSNDYFPV</sequence>
<reference evidence="1" key="1">
    <citation type="journal article" date="2014" name="Int. J. Syst. Evol. Microbiol.">
        <title>Complete genome sequence of Corynebacterium casei LMG S-19264T (=DSM 44701T), isolated from a smear-ripened cheese.</title>
        <authorList>
            <consortium name="US DOE Joint Genome Institute (JGI-PGF)"/>
            <person name="Walter F."/>
            <person name="Albersmeier A."/>
            <person name="Kalinowski J."/>
            <person name="Ruckert C."/>
        </authorList>
    </citation>
    <scope>NUCLEOTIDE SEQUENCE</scope>
    <source>
        <strain evidence="1">CGMCC 1.15447</strain>
    </source>
</reference>
<dbReference type="Proteomes" id="UP000648801">
    <property type="component" value="Unassembled WGS sequence"/>
</dbReference>